<proteinExistence type="predicted"/>
<keyword evidence="2" id="KW-1185">Reference proteome</keyword>
<name>A0ABN7E910_SPIIN</name>
<gene>
    <name evidence="1" type="ORF">SI7747_UN020701</name>
</gene>
<dbReference type="Proteomes" id="UP001189122">
    <property type="component" value="Unassembled WGS sequence"/>
</dbReference>
<comment type="caution">
    <text evidence="1">The sequence shown here is derived from an EMBL/GenBank/DDBJ whole genome shotgun (WGS) entry which is preliminary data.</text>
</comment>
<protein>
    <submittedName>
        <fullName evidence="1">Uncharacterized protein</fullName>
    </submittedName>
</protein>
<evidence type="ECO:0000313" key="2">
    <source>
        <dbReference type="Proteomes" id="UP001189122"/>
    </source>
</evidence>
<reference evidence="2" key="1">
    <citation type="journal article" date="2020" name="Sci. Rep.">
        <title>Chromosome-scale genome assembly for the duckweed Spirodela intermedia, integrating cytogenetic maps, PacBio and Oxford Nanopore libraries.</title>
        <authorList>
            <person name="Hoang P.T.N."/>
            <person name="Fiebig A."/>
            <person name="Novak P."/>
            <person name="Macas J."/>
            <person name="Cao H.X."/>
            <person name="Stepanenko A."/>
            <person name="Chen G."/>
            <person name="Borisjuk N."/>
            <person name="Scholz U."/>
            <person name="Schubert I."/>
        </authorList>
    </citation>
    <scope>NUCLEOTIDE SEQUENCE [LARGE SCALE GENOMIC DNA]</scope>
</reference>
<evidence type="ECO:0000313" key="1">
    <source>
        <dbReference type="EMBL" id="CAA6674343.1"/>
    </source>
</evidence>
<accession>A0ABN7E910</accession>
<dbReference type="EMBL" id="CACRZD030000100">
    <property type="protein sequence ID" value="CAA6674343.1"/>
    <property type="molecule type" value="Genomic_DNA"/>
</dbReference>
<organism evidence="1 2">
    <name type="scientific">Spirodela intermedia</name>
    <name type="common">Intermediate duckweed</name>
    <dbReference type="NCBI Taxonomy" id="51605"/>
    <lineage>
        <taxon>Eukaryota</taxon>
        <taxon>Viridiplantae</taxon>
        <taxon>Streptophyta</taxon>
        <taxon>Embryophyta</taxon>
        <taxon>Tracheophyta</taxon>
        <taxon>Spermatophyta</taxon>
        <taxon>Magnoliopsida</taxon>
        <taxon>Liliopsida</taxon>
        <taxon>Araceae</taxon>
        <taxon>Lemnoideae</taxon>
        <taxon>Spirodela</taxon>
    </lineage>
</organism>
<sequence length="48" mass="5472">MKKRSISCIEDLKVEIEHVGTKDQRADILTKSFGRVKFTELHVISAVD</sequence>